<organism evidence="2 3">
    <name type="scientific">Stella humosa</name>
    <dbReference type="NCBI Taxonomy" id="94"/>
    <lineage>
        <taxon>Bacteria</taxon>
        <taxon>Pseudomonadati</taxon>
        <taxon>Pseudomonadota</taxon>
        <taxon>Alphaproteobacteria</taxon>
        <taxon>Rhodospirillales</taxon>
        <taxon>Stellaceae</taxon>
        <taxon>Stella</taxon>
    </lineage>
</organism>
<dbReference type="RefSeq" id="WP_123687991.1">
    <property type="nucleotide sequence ID" value="NZ_AP019700.1"/>
</dbReference>
<dbReference type="OrthoDB" id="6788250at2"/>
<feature type="signal peptide" evidence="1">
    <location>
        <begin position="1"/>
        <end position="20"/>
    </location>
</feature>
<evidence type="ECO:0000313" key="3">
    <source>
        <dbReference type="Proteomes" id="UP000278222"/>
    </source>
</evidence>
<dbReference type="Gene3D" id="3.40.190.10">
    <property type="entry name" value="Periplasmic binding protein-like II"/>
    <property type="match status" value="2"/>
</dbReference>
<sequence>MKTWKAMIAAAIVAAVPAVAAAEVSELRIPLGAGGFGFLPLHMMQEHKLIEKLGEEAGVKVTVNWSNIGGPAVMNDALLSGSAHYISAGPPAFLILWDRTRANVGVKSIGAISSMPMTLNVTGSQLKSLDEISGAQKIAVTSVKVSIPSIIMQMYALKKYGRDQVFRFDPFTVTMAHPDAVISLISGGGNIIGHWASAPFDARELKEPGIRTVMSSDDVMGGSTTFTMMSTTSKFQAENPKVHGVVMKALKRAQEMIGEDKNAAAAVLLKSMGGKGWDTAELVAILNDPKTKYTPRPENVLTYANFMHEIGSLKNKPAGLADLFFDNPDVKGGN</sequence>
<accession>A0A3N1M5X0</accession>
<proteinExistence type="predicted"/>
<evidence type="ECO:0000256" key="1">
    <source>
        <dbReference type="SAM" id="SignalP"/>
    </source>
</evidence>
<reference evidence="2 3" key="1">
    <citation type="submission" date="2018-11" db="EMBL/GenBank/DDBJ databases">
        <title>Genomic Encyclopedia of Type Strains, Phase IV (KMG-IV): sequencing the most valuable type-strain genomes for metagenomic binning, comparative biology and taxonomic classification.</title>
        <authorList>
            <person name="Goeker M."/>
        </authorList>
    </citation>
    <scope>NUCLEOTIDE SEQUENCE [LARGE SCALE GENOMIC DNA]</scope>
    <source>
        <strain evidence="2 3">DSM 5900</strain>
    </source>
</reference>
<dbReference type="AlphaFoldDB" id="A0A3N1M5X0"/>
<protein>
    <submittedName>
        <fullName evidence="2">NitT/TauT family transport system substrate-binding protein</fullName>
    </submittedName>
</protein>
<dbReference type="PANTHER" id="PTHR30024:SF2">
    <property type="entry name" value="ABC TRANSPORTER SUBSTRATE-BINDING PROTEIN"/>
    <property type="match status" value="1"/>
</dbReference>
<dbReference type="EMBL" id="RJKX01000011">
    <property type="protein sequence ID" value="ROQ01202.1"/>
    <property type="molecule type" value="Genomic_DNA"/>
</dbReference>
<gene>
    <name evidence="2" type="ORF">EDC65_0380</name>
</gene>
<keyword evidence="3" id="KW-1185">Reference proteome</keyword>
<dbReference type="PANTHER" id="PTHR30024">
    <property type="entry name" value="ALIPHATIC SULFONATES-BINDING PROTEIN-RELATED"/>
    <property type="match status" value="1"/>
</dbReference>
<name>A0A3N1M5X0_9PROT</name>
<evidence type="ECO:0000313" key="2">
    <source>
        <dbReference type="EMBL" id="ROQ01202.1"/>
    </source>
</evidence>
<dbReference type="SUPFAM" id="SSF53850">
    <property type="entry name" value="Periplasmic binding protein-like II"/>
    <property type="match status" value="1"/>
</dbReference>
<keyword evidence="1" id="KW-0732">Signal</keyword>
<feature type="chain" id="PRO_5018313408" evidence="1">
    <location>
        <begin position="21"/>
        <end position="334"/>
    </location>
</feature>
<dbReference type="Proteomes" id="UP000278222">
    <property type="component" value="Unassembled WGS sequence"/>
</dbReference>
<comment type="caution">
    <text evidence="2">The sequence shown here is derived from an EMBL/GenBank/DDBJ whole genome shotgun (WGS) entry which is preliminary data.</text>
</comment>